<comment type="caution">
    <text evidence="3">The sequence shown here is derived from an EMBL/GenBank/DDBJ whole genome shotgun (WGS) entry which is preliminary data.</text>
</comment>
<dbReference type="Proteomes" id="UP000248783">
    <property type="component" value="Unassembled WGS sequence"/>
</dbReference>
<keyword evidence="2" id="KW-1133">Transmembrane helix</keyword>
<dbReference type="AlphaFoldDB" id="A0A2W5Y3Q2"/>
<keyword evidence="2" id="KW-0812">Transmembrane</keyword>
<reference evidence="3 4" key="1">
    <citation type="submission" date="2018-06" db="EMBL/GenBank/DDBJ databases">
        <title>Whole genome sequencing of a novel hydrocarbon degrading bacterial strain, PW21 isolated from oil contaminated produced water sample.</title>
        <authorList>
            <person name="Nagkirti P."/>
            <person name="Shaikh A."/>
            <person name="Gowdaman V."/>
            <person name="Engineer A.E."/>
            <person name="Dagar S."/>
            <person name="Dhakephalkar P.K."/>
        </authorList>
    </citation>
    <scope>NUCLEOTIDE SEQUENCE [LARGE SCALE GENOMIC DNA]</scope>
    <source>
        <strain evidence="3 4">PW21</strain>
    </source>
</reference>
<dbReference type="Pfam" id="PF09534">
    <property type="entry name" value="Trp_oprn_chp"/>
    <property type="match status" value="1"/>
</dbReference>
<protein>
    <submittedName>
        <fullName evidence="3">Trp biosynthesis protein</fullName>
    </submittedName>
</protein>
<proteinExistence type="predicted"/>
<organism evidence="3 4">
    <name type="scientific">Xylanimonas oleitrophica</name>
    <dbReference type="NCBI Taxonomy" id="2607479"/>
    <lineage>
        <taxon>Bacteria</taxon>
        <taxon>Bacillati</taxon>
        <taxon>Actinomycetota</taxon>
        <taxon>Actinomycetes</taxon>
        <taxon>Micrococcales</taxon>
        <taxon>Promicromonosporaceae</taxon>
        <taxon>Xylanimonas</taxon>
    </lineage>
</organism>
<keyword evidence="4" id="KW-1185">Reference proteome</keyword>
<accession>A0A2W5Y3Q2</accession>
<dbReference type="RefSeq" id="WP_111251371.1">
    <property type="nucleotide sequence ID" value="NZ_QKWH01000009.1"/>
</dbReference>
<evidence type="ECO:0000256" key="2">
    <source>
        <dbReference type="SAM" id="Phobius"/>
    </source>
</evidence>
<feature type="compositionally biased region" description="Low complexity" evidence="1">
    <location>
        <begin position="168"/>
        <end position="188"/>
    </location>
</feature>
<feature type="transmembrane region" description="Helical" evidence="2">
    <location>
        <begin position="12"/>
        <end position="34"/>
    </location>
</feature>
<feature type="transmembrane region" description="Helical" evidence="2">
    <location>
        <begin position="54"/>
        <end position="75"/>
    </location>
</feature>
<keyword evidence="2" id="KW-0472">Membrane</keyword>
<evidence type="ECO:0000256" key="1">
    <source>
        <dbReference type="SAM" id="MobiDB-lite"/>
    </source>
</evidence>
<feature type="transmembrane region" description="Helical" evidence="2">
    <location>
        <begin position="82"/>
        <end position="103"/>
    </location>
</feature>
<sequence length="221" mass="21171">MSGGARAGLTRARATWSVILVGALVLATAAPVWVRSQVDTALEAAVPVEVSGGSAAPAVNAAGLVLVAAGLALALGGRVARWVVLAVVAASGALVAGSAYTVVAGPSDVATTGAADAAGVTELTAPVTVTAWPWLCAALGVLAIVLAVLVAVASRAWPAASGRHERAGAPAGAPAAGVATGAPAGPVADLDDDSPVDSHDAWDALTRGTDPTGSGPGADDR</sequence>
<feature type="region of interest" description="Disordered" evidence="1">
    <location>
        <begin position="164"/>
        <end position="221"/>
    </location>
</feature>
<dbReference type="EMBL" id="QKWH01000009">
    <property type="protein sequence ID" value="PZR52474.1"/>
    <property type="molecule type" value="Genomic_DNA"/>
</dbReference>
<feature type="transmembrane region" description="Helical" evidence="2">
    <location>
        <begin position="131"/>
        <end position="153"/>
    </location>
</feature>
<evidence type="ECO:0000313" key="4">
    <source>
        <dbReference type="Proteomes" id="UP000248783"/>
    </source>
</evidence>
<dbReference type="InterPro" id="IPR019051">
    <property type="entry name" value="Trp_biosyn_TM_oprn/chp"/>
</dbReference>
<evidence type="ECO:0000313" key="3">
    <source>
        <dbReference type="EMBL" id="PZR52474.1"/>
    </source>
</evidence>
<gene>
    <name evidence="3" type="ORF">DNL40_11300</name>
</gene>
<name>A0A2W5Y3Q2_9MICO</name>